<dbReference type="SUPFAM" id="SSF51735">
    <property type="entry name" value="NAD(P)-binding Rossmann-fold domains"/>
    <property type="match status" value="1"/>
</dbReference>
<organism evidence="6 7">
    <name type="scientific">Bacillus smithii 7_3_47FAA</name>
    <dbReference type="NCBI Taxonomy" id="665952"/>
    <lineage>
        <taxon>Bacteria</taxon>
        <taxon>Bacillati</taxon>
        <taxon>Bacillota</taxon>
        <taxon>Bacilli</taxon>
        <taxon>Bacillales</taxon>
        <taxon>Bacillaceae</taxon>
        <taxon>Bacillus</taxon>
    </lineage>
</organism>
<evidence type="ECO:0000259" key="4">
    <source>
        <dbReference type="Pfam" id="PF03807"/>
    </source>
</evidence>
<dbReference type="PANTHER" id="PTHR11645">
    <property type="entry name" value="PYRROLINE-5-CARBOXYLATE REDUCTASE"/>
    <property type="match status" value="1"/>
</dbReference>
<evidence type="ECO:0000256" key="2">
    <source>
        <dbReference type="HAMAP-Rule" id="MF_01925"/>
    </source>
</evidence>
<reference evidence="6 7" key="1">
    <citation type="submission" date="2011-09" db="EMBL/GenBank/DDBJ databases">
        <title>The Genome Sequence of Bacillus smithii 7_3_47FAA.</title>
        <authorList>
            <consortium name="The Broad Institute Genome Sequencing Platform"/>
            <person name="Earl A."/>
            <person name="Ward D."/>
            <person name="Feldgarden M."/>
            <person name="Gevers D."/>
            <person name="Daigneault M."/>
            <person name="Strauss J."/>
            <person name="Allen-Vercoe E."/>
            <person name="Young S.K."/>
            <person name="Zeng Q."/>
            <person name="Gargeya S."/>
            <person name="Fitzgerald M."/>
            <person name="Haas B."/>
            <person name="Abouelleil A."/>
            <person name="Alvarado L."/>
            <person name="Arachchi H.M."/>
            <person name="Berlin A."/>
            <person name="Brown A."/>
            <person name="Chapman S.B."/>
            <person name="Chen Z."/>
            <person name="Dunbar C."/>
            <person name="Freedman E."/>
            <person name="Gearin G."/>
            <person name="Goldberg J."/>
            <person name="Griggs A."/>
            <person name="Gujja S."/>
            <person name="Heiman D."/>
            <person name="Howarth C."/>
            <person name="Larson L."/>
            <person name="Lui A."/>
            <person name="MacDonald P.J.P."/>
            <person name="Montmayeur A."/>
            <person name="Murphy C."/>
            <person name="Neiman D."/>
            <person name="Pearson M."/>
            <person name="Priest M."/>
            <person name="Roberts A."/>
            <person name="Saif S."/>
            <person name="Shea T."/>
            <person name="Shenoy N."/>
            <person name="Sisk P."/>
            <person name="Stolte C."/>
            <person name="Sykes S."/>
            <person name="Wortman J."/>
            <person name="Nusbaum C."/>
            <person name="Birren B."/>
        </authorList>
    </citation>
    <scope>NUCLEOTIDE SEQUENCE [LARGE SCALE GENOMIC DNA]</scope>
    <source>
        <strain evidence="6 7">7_3_47FAA</strain>
    </source>
</reference>
<sequence>MKTGIIGTGNMGTILIESFIESKALVPSDVYIHNRTPEKSLKLKSQYPGLNVAANNREVIEKSDIIFLCVKPKEIYSLIAEHQSVFLKEKCVVSITSPITTAQLESLLPCSCIRAIPSITNRALAGAVLVTFGENCQEEWKNQFLHLIKAISHPVEIDDRWTRAASDIVSCGPAFFSYMTRKFIQAAVNETGISQKTAENLASEMLIGMGELLKKKIYTLQSLEEKVCVKGGITGEGIAILEQEIGDMFEKLFAKTHAKFAEDIAEINQQFGA</sequence>
<comment type="catalytic activity">
    <reaction evidence="2">
        <text>L-proline + NADP(+) = (S)-1-pyrroline-5-carboxylate + NADPH + 2 H(+)</text>
        <dbReference type="Rhea" id="RHEA:14109"/>
        <dbReference type="ChEBI" id="CHEBI:15378"/>
        <dbReference type="ChEBI" id="CHEBI:17388"/>
        <dbReference type="ChEBI" id="CHEBI:57783"/>
        <dbReference type="ChEBI" id="CHEBI:58349"/>
        <dbReference type="ChEBI" id="CHEBI:60039"/>
        <dbReference type="EC" id="1.5.1.2"/>
    </reaction>
</comment>
<feature type="domain" description="Pyrroline-5-carboxylate reductase dimerisation" evidence="5">
    <location>
        <begin position="163"/>
        <end position="261"/>
    </location>
</feature>
<dbReference type="EMBL" id="ACWF01000157">
    <property type="protein sequence ID" value="EHL73515.1"/>
    <property type="molecule type" value="Genomic_DNA"/>
</dbReference>
<keyword evidence="2" id="KW-0641">Proline biosynthesis</keyword>
<comment type="similarity">
    <text evidence="1 2">Belongs to the pyrroline-5-carboxylate reductase family.</text>
</comment>
<dbReference type="Gene3D" id="1.10.3730.10">
    <property type="entry name" value="ProC C-terminal domain-like"/>
    <property type="match status" value="1"/>
</dbReference>
<dbReference type="SUPFAM" id="SSF48179">
    <property type="entry name" value="6-phosphogluconate dehydrogenase C-terminal domain-like"/>
    <property type="match status" value="1"/>
</dbReference>
<comment type="catalytic activity">
    <reaction evidence="2">
        <text>L-proline + NAD(+) = (S)-1-pyrroline-5-carboxylate + NADH + 2 H(+)</text>
        <dbReference type="Rhea" id="RHEA:14105"/>
        <dbReference type="ChEBI" id="CHEBI:15378"/>
        <dbReference type="ChEBI" id="CHEBI:17388"/>
        <dbReference type="ChEBI" id="CHEBI:57540"/>
        <dbReference type="ChEBI" id="CHEBI:57945"/>
        <dbReference type="ChEBI" id="CHEBI:60039"/>
        <dbReference type="EC" id="1.5.1.2"/>
    </reaction>
</comment>
<keyword evidence="2" id="KW-0963">Cytoplasm</keyword>
<evidence type="ECO:0000313" key="6">
    <source>
        <dbReference type="EMBL" id="EHL73515.1"/>
    </source>
</evidence>
<feature type="binding site" evidence="3">
    <location>
        <position position="56"/>
    </location>
    <ligand>
        <name>NADPH</name>
        <dbReference type="ChEBI" id="CHEBI:57783"/>
    </ligand>
</feature>
<feature type="binding site" evidence="3">
    <location>
        <begin position="6"/>
        <end position="11"/>
    </location>
    <ligand>
        <name>NADP(+)</name>
        <dbReference type="ChEBI" id="CHEBI:58349"/>
    </ligand>
</feature>
<dbReference type="PANTHER" id="PTHR11645:SF51">
    <property type="entry name" value="COME OPERON PROTEIN 4"/>
    <property type="match status" value="1"/>
</dbReference>
<proteinExistence type="inferred from homology"/>
<dbReference type="GeneID" id="87582345"/>
<dbReference type="GO" id="GO:0005737">
    <property type="term" value="C:cytoplasm"/>
    <property type="evidence" value="ECO:0007669"/>
    <property type="project" value="UniProtKB-SubCell"/>
</dbReference>
<comment type="caution">
    <text evidence="6">The sequence shown here is derived from an EMBL/GenBank/DDBJ whole genome shotgun (WGS) entry which is preliminary data.</text>
</comment>
<accession>G9QPX6</accession>
<dbReference type="InterPro" id="IPR053790">
    <property type="entry name" value="P5CR-like_CS"/>
</dbReference>
<dbReference type="RefSeq" id="WP_003355430.1">
    <property type="nucleotide sequence ID" value="NZ_JH414764.1"/>
</dbReference>
<dbReference type="InterPro" id="IPR036291">
    <property type="entry name" value="NAD(P)-bd_dom_sf"/>
</dbReference>
<keyword evidence="2" id="KW-0560">Oxidoreductase</keyword>
<dbReference type="PROSITE" id="PS00521">
    <property type="entry name" value="P5CR"/>
    <property type="match status" value="1"/>
</dbReference>
<dbReference type="InterPro" id="IPR029036">
    <property type="entry name" value="P5CR_dimer"/>
</dbReference>
<name>G9QPX6_9BACI</name>
<evidence type="ECO:0000259" key="5">
    <source>
        <dbReference type="Pfam" id="PF14748"/>
    </source>
</evidence>
<gene>
    <name evidence="2" type="primary">proC</name>
    <name evidence="6" type="ORF">HMPREF1015_00343</name>
</gene>
<dbReference type="Proteomes" id="UP000011747">
    <property type="component" value="Unassembled WGS sequence"/>
</dbReference>
<keyword evidence="2 3" id="KW-0521">NADP</keyword>
<comment type="subcellular location">
    <subcellularLocation>
        <location evidence="2">Cytoplasm</location>
    </subcellularLocation>
</comment>
<dbReference type="PATRIC" id="fig|665952.3.peg.3245"/>
<dbReference type="InterPro" id="IPR028939">
    <property type="entry name" value="P5C_Rdtase_cat_N"/>
</dbReference>
<evidence type="ECO:0000256" key="3">
    <source>
        <dbReference type="PIRSR" id="PIRSR000193-1"/>
    </source>
</evidence>
<dbReference type="GO" id="GO:0055129">
    <property type="term" value="P:L-proline biosynthetic process"/>
    <property type="evidence" value="ECO:0007669"/>
    <property type="project" value="UniProtKB-UniRule"/>
</dbReference>
<dbReference type="Pfam" id="PF03807">
    <property type="entry name" value="F420_oxidored"/>
    <property type="match status" value="1"/>
</dbReference>
<dbReference type="PIRSF" id="PIRSF000193">
    <property type="entry name" value="Pyrrol-5-carb_rd"/>
    <property type="match status" value="1"/>
</dbReference>
<dbReference type="Gene3D" id="3.40.50.720">
    <property type="entry name" value="NAD(P)-binding Rossmann-like Domain"/>
    <property type="match status" value="1"/>
</dbReference>
<dbReference type="AlphaFoldDB" id="G9QPX6"/>
<evidence type="ECO:0000313" key="7">
    <source>
        <dbReference type="Proteomes" id="UP000011747"/>
    </source>
</evidence>
<dbReference type="HAMAP" id="MF_01925">
    <property type="entry name" value="P5C_reductase"/>
    <property type="match status" value="1"/>
</dbReference>
<protein>
    <recommendedName>
        <fullName evidence="2">Pyrroline-5-carboxylate reductase</fullName>
        <shortName evidence="2">P5C reductase</shortName>
        <shortName evidence="2">P5CR</shortName>
        <ecNumber evidence="2">1.5.1.2</ecNumber>
    </recommendedName>
    <alternativeName>
        <fullName evidence="2">PCA reductase</fullName>
    </alternativeName>
</protein>
<dbReference type="HOGENOM" id="CLU_042344_2_1_9"/>
<evidence type="ECO:0000256" key="1">
    <source>
        <dbReference type="ARBA" id="ARBA00005525"/>
    </source>
</evidence>
<keyword evidence="2" id="KW-0028">Amino-acid biosynthesis</keyword>
<keyword evidence="7" id="KW-1185">Reference proteome</keyword>
<dbReference type="InterPro" id="IPR000304">
    <property type="entry name" value="Pyrroline-COOH_reductase"/>
</dbReference>
<comment type="pathway">
    <text evidence="2">Amino-acid biosynthesis; L-proline biosynthesis; L-proline from L-glutamate 5-semialdehyde: step 1/1.</text>
</comment>
<dbReference type="EC" id="1.5.1.2" evidence="2"/>
<feature type="domain" description="Pyrroline-5-carboxylate reductase catalytic N-terminal" evidence="4">
    <location>
        <begin position="3"/>
        <end position="97"/>
    </location>
</feature>
<dbReference type="Pfam" id="PF14748">
    <property type="entry name" value="P5CR_dimer"/>
    <property type="match status" value="1"/>
</dbReference>
<dbReference type="UniPathway" id="UPA00098">
    <property type="reaction ID" value="UER00361"/>
</dbReference>
<dbReference type="NCBIfam" id="NF005814">
    <property type="entry name" value="PRK07680.1"/>
    <property type="match status" value="1"/>
</dbReference>
<dbReference type="GO" id="GO:0004735">
    <property type="term" value="F:pyrroline-5-carboxylate reductase activity"/>
    <property type="evidence" value="ECO:0007669"/>
    <property type="project" value="UniProtKB-UniRule"/>
</dbReference>
<dbReference type="InterPro" id="IPR008927">
    <property type="entry name" value="6-PGluconate_DH-like_C_sf"/>
</dbReference>
<comment type="function">
    <text evidence="2">Catalyzes the reduction of 1-pyrroline-5-carboxylate (PCA) to L-proline.</text>
</comment>